<dbReference type="Pfam" id="PF02518">
    <property type="entry name" value="HATPase_c"/>
    <property type="match status" value="1"/>
</dbReference>
<dbReference type="CDD" id="cd16922">
    <property type="entry name" value="HATPase_EvgS-ArcB-TorS-like"/>
    <property type="match status" value="1"/>
</dbReference>
<evidence type="ECO:0000256" key="5">
    <source>
        <dbReference type="PROSITE-ProRule" id="PRU00169"/>
    </source>
</evidence>
<dbReference type="SMART" id="SM00387">
    <property type="entry name" value="HATPase_c"/>
    <property type="match status" value="1"/>
</dbReference>
<dbReference type="EMBL" id="LACI01000166">
    <property type="protein sequence ID" value="KJU87444.1"/>
    <property type="molecule type" value="Genomic_DNA"/>
</dbReference>
<dbReference type="InterPro" id="IPR003594">
    <property type="entry name" value="HATPase_dom"/>
</dbReference>
<dbReference type="InterPro" id="IPR001789">
    <property type="entry name" value="Sig_transdc_resp-reg_receiver"/>
</dbReference>
<proteinExistence type="predicted"/>
<dbReference type="PROSITE" id="PS50109">
    <property type="entry name" value="HIS_KIN"/>
    <property type="match status" value="1"/>
</dbReference>
<accession>A0A0F3GZP8</accession>
<dbReference type="InterPro" id="IPR005467">
    <property type="entry name" value="His_kinase_dom"/>
</dbReference>
<comment type="caution">
    <text evidence="8">The sequence shown here is derived from an EMBL/GenBank/DDBJ whole genome shotgun (WGS) entry which is preliminary data.</text>
</comment>
<feature type="modified residue" description="4-aspartylphosphate" evidence="5">
    <location>
        <position position="172"/>
    </location>
</feature>
<dbReference type="PANTHER" id="PTHR45339:SF1">
    <property type="entry name" value="HYBRID SIGNAL TRANSDUCTION HISTIDINE KINASE J"/>
    <property type="match status" value="1"/>
</dbReference>
<evidence type="ECO:0000256" key="1">
    <source>
        <dbReference type="ARBA" id="ARBA00000085"/>
    </source>
</evidence>
<dbReference type="SUPFAM" id="SSF55874">
    <property type="entry name" value="ATPase domain of HSP90 chaperone/DNA topoisomerase II/histidine kinase"/>
    <property type="match status" value="1"/>
</dbReference>
<dbReference type="SMART" id="SM00448">
    <property type="entry name" value="REC"/>
    <property type="match status" value="2"/>
</dbReference>
<comment type="catalytic activity">
    <reaction evidence="1">
        <text>ATP + protein L-histidine = ADP + protein N-phospho-L-histidine.</text>
        <dbReference type="EC" id="2.7.13.3"/>
    </reaction>
</comment>
<keyword evidence="8" id="KW-0808">Transferase</keyword>
<dbReference type="PATRIC" id="fig|29290.4.peg.488"/>
<name>A0A0F3GZP8_9BACT</name>
<dbReference type="AlphaFoldDB" id="A0A0F3GZP8"/>
<feature type="modified residue" description="4-aspartylphosphate" evidence="5">
    <location>
        <position position="315"/>
    </location>
</feature>
<keyword evidence="9" id="KW-1185">Reference proteome</keyword>
<dbReference type="SUPFAM" id="SSF52172">
    <property type="entry name" value="CheY-like"/>
    <property type="match status" value="2"/>
</dbReference>
<evidence type="ECO:0000259" key="7">
    <source>
        <dbReference type="PROSITE" id="PS50110"/>
    </source>
</evidence>
<sequence length="424" mass="46319">MKFTKEGTIVVRILSVDEDEKSLLLRFEVKDSGIGLTEEQKGKLFQSFQQADTTTTRKYGGTGLGLSISKKLANLMGGEVSVESEYGKGSTFWFTARLGKGERRQERMQLTPDLRGCRVLVADDNSLALQVISEMLRSMSFDVVEVSCGVDAIKAVIEADNADVPFVITFFDWQMPEIDGIETSARIAALKLKRDVPHCIIVTAYGTDDVFNKAEKASLMMLVKPVSSSTLFEAAMAAITGDVHTRSKTGVDGYVRTDLAPISGARVLLVEDNDLNQQVALELLIGYEIKADLAENGQIALKMVSENRYDIVLMDVQMPVMDGITATVEIRKLKEYADLPIIAMTASAMVSDRDNCIAAGMSGHVAKPIDPDELCDCLLRWIPPLNRVEAMNSDAEKPDIKVVRAVAPPSSDADNQLAPLYLVG</sequence>
<dbReference type="GO" id="GO:0004673">
    <property type="term" value="F:protein histidine kinase activity"/>
    <property type="evidence" value="ECO:0007669"/>
    <property type="project" value="UniProtKB-EC"/>
</dbReference>
<keyword evidence="4" id="KW-0902">Two-component regulatory system</keyword>
<dbReference type="PROSITE" id="PS50110">
    <property type="entry name" value="RESPONSE_REGULATORY"/>
    <property type="match status" value="2"/>
</dbReference>
<evidence type="ECO:0000313" key="9">
    <source>
        <dbReference type="Proteomes" id="UP000033423"/>
    </source>
</evidence>
<evidence type="ECO:0000256" key="4">
    <source>
        <dbReference type="ARBA" id="ARBA00023012"/>
    </source>
</evidence>
<evidence type="ECO:0000256" key="3">
    <source>
        <dbReference type="ARBA" id="ARBA00022553"/>
    </source>
</evidence>
<reference evidence="8 9" key="1">
    <citation type="submission" date="2015-02" db="EMBL/GenBank/DDBJ databases">
        <title>Single-cell genomics of uncultivated deep-branching MTB reveals a conserved set of magnetosome genes.</title>
        <authorList>
            <person name="Kolinko S."/>
            <person name="Richter M."/>
            <person name="Glockner F.O."/>
            <person name="Brachmann A."/>
            <person name="Schuler D."/>
        </authorList>
    </citation>
    <scope>NUCLEOTIDE SEQUENCE [LARGE SCALE GENOMIC DNA]</scope>
    <source>
        <strain evidence="8">TM-1</strain>
    </source>
</reference>
<dbReference type="PANTHER" id="PTHR45339">
    <property type="entry name" value="HYBRID SIGNAL TRANSDUCTION HISTIDINE KINASE J"/>
    <property type="match status" value="1"/>
</dbReference>
<feature type="domain" description="Histidine kinase" evidence="6">
    <location>
        <begin position="1"/>
        <end position="100"/>
    </location>
</feature>
<dbReference type="InterPro" id="IPR011006">
    <property type="entry name" value="CheY-like_superfamily"/>
</dbReference>
<dbReference type="Pfam" id="PF00072">
    <property type="entry name" value="Response_reg"/>
    <property type="match status" value="2"/>
</dbReference>
<gene>
    <name evidence="8" type="ORF">MBAV_000366</name>
</gene>
<feature type="domain" description="Response regulatory" evidence="7">
    <location>
        <begin position="118"/>
        <end position="239"/>
    </location>
</feature>
<dbReference type="GO" id="GO:0000160">
    <property type="term" value="P:phosphorelay signal transduction system"/>
    <property type="evidence" value="ECO:0007669"/>
    <property type="project" value="UniProtKB-KW"/>
</dbReference>
<evidence type="ECO:0000259" key="6">
    <source>
        <dbReference type="PROSITE" id="PS50109"/>
    </source>
</evidence>
<dbReference type="InterPro" id="IPR036890">
    <property type="entry name" value="HATPase_C_sf"/>
</dbReference>
<dbReference type="EC" id="2.7.13.3" evidence="2"/>
<evidence type="ECO:0000313" key="8">
    <source>
        <dbReference type="EMBL" id="KJU87444.1"/>
    </source>
</evidence>
<protein>
    <recommendedName>
        <fullName evidence="2">histidine kinase</fullName>
        <ecNumber evidence="2">2.7.13.3</ecNumber>
    </recommendedName>
</protein>
<evidence type="ECO:0000256" key="2">
    <source>
        <dbReference type="ARBA" id="ARBA00012438"/>
    </source>
</evidence>
<keyword evidence="3 5" id="KW-0597">Phosphoprotein</keyword>
<dbReference type="Gene3D" id="3.40.50.2300">
    <property type="match status" value="2"/>
</dbReference>
<feature type="domain" description="Response regulatory" evidence="7">
    <location>
        <begin position="266"/>
        <end position="382"/>
    </location>
</feature>
<dbReference type="PRINTS" id="PR00344">
    <property type="entry name" value="BCTRLSENSOR"/>
</dbReference>
<keyword evidence="8" id="KW-0418">Kinase</keyword>
<dbReference type="InterPro" id="IPR004358">
    <property type="entry name" value="Sig_transdc_His_kin-like_C"/>
</dbReference>
<dbReference type="Proteomes" id="UP000033423">
    <property type="component" value="Unassembled WGS sequence"/>
</dbReference>
<dbReference type="CDD" id="cd17546">
    <property type="entry name" value="REC_hyHK_CKI1_RcsC-like"/>
    <property type="match status" value="2"/>
</dbReference>
<organism evidence="8 9">
    <name type="scientific">Candidatus Magnetobacterium bavaricum</name>
    <dbReference type="NCBI Taxonomy" id="29290"/>
    <lineage>
        <taxon>Bacteria</taxon>
        <taxon>Pseudomonadati</taxon>
        <taxon>Nitrospirota</taxon>
        <taxon>Thermodesulfovibrionia</taxon>
        <taxon>Thermodesulfovibrionales</taxon>
        <taxon>Candidatus Magnetobacteriaceae</taxon>
        <taxon>Candidatus Magnetobacterium</taxon>
    </lineage>
</organism>
<dbReference type="Gene3D" id="3.30.565.10">
    <property type="entry name" value="Histidine kinase-like ATPase, C-terminal domain"/>
    <property type="match status" value="1"/>
</dbReference>